<keyword evidence="2" id="KW-1185">Reference proteome</keyword>
<gene>
    <name evidence="1" type="ORF">CEUSTIGMA_g3396.t1</name>
</gene>
<dbReference type="OrthoDB" id="535594at2759"/>
<dbReference type="Proteomes" id="UP000232323">
    <property type="component" value="Unassembled WGS sequence"/>
</dbReference>
<name>A0A250WYN2_9CHLO</name>
<evidence type="ECO:0000313" key="2">
    <source>
        <dbReference type="Proteomes" id="UP000232323"/>
    </source>
</evidence>
<dbReference type="AlphaFoldDB" id="A0A250WYN2"/>
<evidence type="ECO:0000313" key="1">
    <source>
        <dbReference type="EMBL" id="GAX75953.1"/>
    </source>
</evidence>
<organism evidence="1 2">
    <name type="scientific">Chlamydomonas eustigma</name>
    <dbReference type="NCBI Taxonomy" id="1157962"/>
    <lineage>
        <taxon>Eukaryota</taxon>
        <taxon>Viridiplantae</taxon>
        <taxon>Chlorophyta</taxon>
        <taxon>core chlorophytes</taxon>
        <taxon>Chlorophyceae</taxon>
        <taxon>CS clade</taxon>
        <taxon>Chlamydomonadales</taxon>
        <taxon>Chlamydomonadaceae</taxon>
        <taxon>Chlamydomonas</taxon>
    </lineage>
</organism>
<protein>
    <recommendedName>
        <fullName evidence="3">PI3K/PI4K catalytic domain-containing protein</fullName>
    </recommendedName>
</protein>
<proteinExistence type="predicted"/>
<accession>A0A250WYN2</accession>
<evidence type="ECO:0008006" key="3">
    <source>
        <dbReference type="Google" id="ProtNLM"/>
    </source>
</evidence>
<dbReference type="EMBL" id="BEGY01000014">
    <property type="protein sequence ID" value="GAX75953.1"/>
    <property type="molecule type" value="Genomic_DNA"/>
</dbReference>
<sequence>MLQSSVRHRKVSDIYCRVDSTSCLKLTRAVRNRCKKYEHLGSDVDHSQPLFTTELPKFEGWAPAWSPSQSAPAAESAQRINVESGLDLSPPSVPKTSFSDAREHALEQCYITHPGSLTCSSASVTCDERSGTIMLSLKASVRSTEGKKANRLELEELGWLALKLAAEERAAALNQQMILPCEHDERHRQVLNMLKNGVVLDATKSVNSFGHVSYVVTLEDQVSKQRCQALFKPAIEGDGEGWHRVPIEAAAYHLNLLLGMDCVPPAVFRSACDVDWQHFDRGGAFIYWCSAATGLSKVPPREWGCHPDVMLSDTRILDVLIQNSDRHEGHFMWAEHWAKGAYKAGRVSHDAWRGRMHPILIDQAAGFRPEAFVSLEHENAFGSGPTNTISSKTYMRLRFLDLPAVTAALGEYISPEEIRSLLRRKDEILHHFDTLVGTKGYHQVVLE</sequence>
<reference evidence="1 2" key="1">
    <citation type="submission" date="2017-08" db="EMBL/GenBank/DDBJ databases">
        <title>Acidophilic green algal genome provides insights into adaptation to an acidic environment.</title>
        <authorList>
            <person name="Hirooka S."/>
            <person name="Hirose Y."/>
            <person name="Kanesaki Y."/>
            <person name="Higuchi S."/>
            <person name="Fujiwara T."/>
            <person name="Onuma R."/>
            <person name="Era A."/>
            <person name="Ohbayashi R."/>
            <person name="Uzuka A."/>
            <person name="Nozaki H."/>
            <person name="Yoshikawa H."/>
            <person name="Miyagishima S.Y."/>
        </authorList>
    </citation>
    <scope>NUCLEOTIDE SEQUENCE [LARGE SCALE GENOMIC DNA]</scope>
    <source>
        <strain evidence="1 2">NIES-2499</strain>
    </source>
</reference>
<comment type="caution">
    <text evidence="1">The sequence shown here is derived from an EMBL/GenBank/DDBJ whole genome shotgun (WGS) entry which is preliminary data.</text>
</comment>